<dbReference type="Proteomes" id="UP000199296">
    <property type="component" value="Unassembled WGS sequence"/>
</dbReference>
<evidence type="ECO:0000313" key="1">
    <source>
        <dbReference type="EMBL" id="SDG55687.1"/>
    </source>
</evidence>
<dbReference type="RefSeq" id="WP_093365769.1">
    <property type="nucleotide sequence ID" value="NZ_FNCW01000003.1"/>
</dbReference>
<dbReference type="OrthoDB" id="1441061at2"/>
<dbReference type="EMBL" id="FNCW01000003">
    <property type="protein sequence ID" value="SDG55687.1"/>
    <property type="molecule type" value="Genomic_DNA"/>
</dbReference>
<name>A0A1G7V7J9_9FLAO</name>
<organism evidence="1 2">
    <name type="scientific">Psychroflexus sediminis</name>
    <dbReference type="NCBI Taxonomy" id="470826"/>
    <lineage>
        <taxon>Bacteria</taxon>
        <taxon>Pseudomonadati</taxon>
        <taxon>Bacteroidota</taxon>
        <taxon>Flavobacteriia</taxon>
        <taxon>Flavobacteriales</taxon>
        <taxon>Flavobacteriaceae</taxon>
        <taxon>Psychroflexus</taxon>
    </lineage>
</organism>
<reference evidence="1 2" key="1">
    <citation type="submission" date="2016-10" db="EMBL/GenBank/DDBJ databases">
        <authorList>
            <person name="de Groot N.N."/>
        </authorList>
    </citation>
    <scope>NUCLEOTIDE SEQUENCE [LARGE SCALE GENOMIC DNA]</scope>
    <source>
        <strain evidence="1 2">DSM 19803</strain>
    </source>
</reference>
<keyword evidence="2" id="KW-1185">Reference proteome</keyword>
<dbReference type="AlphaFoldDB" id="A0A1G7V7J9"/>
<protein>
    <submittedName>
        <fullName evidence="1">Uncharacterized protein</fullName>
    </submittedName>
</protein>
<gene>
    <name evidence="1" type="ORF">SAMN04488027_103129</name>
</gene>
<proteinExistence type="predicted"/>
<evidence type="ECO:0000313" key="2">
    <source>
        <dbReference type="Proteomes" id="UP000199296"/>
    </source>
</evidence>
<sequence length="102" mass="11592">MSKTLGLIEDVANFTSAGTSQITVNTSKGLEQVEIENIAQLDSDYKDSDLGRLYAEFPDNFIKIQKIRFRDQLFFNCYFNSDANLSILKFDDEGALLDENRP</sequence>
<accession>A0A1G7V7J9</accession>